<evidence type="ECO:0000313" key="7">
    <source>
        <dbReference type="EMBL" id="OBZ73656.1"/>
    </source>
</evidence>
<name>A0A1C7MBB7_GRIFR</name>
<feature type="region of interest" description="Disordered" evidence="5">
    <location>
        <begin position="261"/>
        <end position="298"/>
    </location>
</feature>
<keyword evidence="4" id="KW-0175">Coiled coil</keyword>
<keyword evidence="2" id="KW-0863">Zinc-finger</keyword>
<dbReference type="InterPro" id="IPR017907">
    <property type="entry name" value="Znf_RING_CS"/>
</dbReference>
<dbReference type="Pfam" id="PF00097">
    <property type="entry name" value="zf-C3HC4"/>
    <property type="match status" value="1"/>
</dbReference>
<keyword evidence="1" id="KW-0479">Metal-binding</keyword>
<dbReference type="OMA" id="DGQQECL"/>
<dbReference type="EMBL" id="LUGG01000006">
    <property type="protein sequence ID" value="OBZ73656.1"/>
    <property type="molecule type" value="Genomic_DNA"/>
</dbReference>
<evidence type="ECO:0000256" key="2">
    <source>
        <dbReference type="ARBA" id="ARBA00022771"/>
    </source>
</evidence>
<reference evidence="7 8" key="1">
    <citation type="submission" date="2016-03" db="EMBL/GenBank/DDBJ databases">
        <title>Whole genome sequencing of Grifola frondosa 9006-11.</title>
        <authorList>
            <person name="Min B."/>
            <person name="Park H."/>
            <person name="Kim J.-G."/>
            <person name="Cho H."/>
            <person name="Oh Y.-L."/>
            <person name="Kong W.-S."/>
            <person name="Choi I.-G."/>
        </authorList>
    </citation>
    <scope>NUCLEOTIDE SEQUENCE [LARGE SCALE GENOMIC DNA]</scope>
    <source>
        <strain evidence="7 8">9006-11</strain>
    </source>
</reference>
<dbReference type="InterPro" id="IPR013083">
    <property type="entry name" value="Znf_RING/FYVE/PHD"/>
</dbReference>
<dbReference type="STRING" id="5627.A0A1C7MBB7"/>
<sequence>MRYLCTICQENHALTTFRFLLCGHGFCSDCIQTVLFHFPDAHPVFIDSSESSSQLQPTHHEDEGRQPPFSRTLLTQMQHAATEITNMDSQCSVESVQKAAREIQNVAEGLDGHAADLKALMHAITKFWRNMAPLFTTISGQKLELASLGTALRGAQGERARAVADTEKAQRLAKEAIDTAEKAGEQTMAMRDENRRLVHKMEGDAKHLNEQLASQKDEIQDLKNTLLAHKAKEAKQRTKITDLREQVRQKEADIDRLRRTSTFGRSAGHNIPSSSLRVYSSSQRREPPELEQDGSLTLDSDSELELENIVPAPAPRASSPAVLPMLPESLQEPLPQGRSHMFPGDWDARALGGVKRKRVSIDRNPGTTTFPLALDSKGRLKGTAQLGSRHKINGRFS</sequence>
<dbReference type="InterPro" id="IPR018957">
    <property type="entry name" value="Znf_C3HC4_RING-type"/>
</dbReference>
<dbReference type="CDD" id="cd16449">
    <property type="entry name" value="RING-HC"/>
    <property type="match status" value="1"/>
</dbReference>
<dbReference type="OrthoDB" id="6105938at2759"/>
<organism evidence="7 8">
    <name type="scientific">Grifola frondosa</name>
    <name type="common">Maitake</name>
    <name type="synonym">Polyporus frondosus</name>
    <dbReference type="NCBI Taxonomy" id="5627"/>
    <lineage>
        <taxon>Eukaryota</taxon>
        <taxon>Fungi</taxon>
        <taxon>Dikarya</taxon>
        <taxon>Basidiomycota</taxon>
        <taxon>Agaricomycotina</taxon>
        <taxon>Agaricomycetes</taxon>
        <taxon>Polyporales</taxon>
        <taxon>Grifolaceae</taxon>
        <taxon>Grifola</taxon>
    </lineage>
</organism>
<evidence type="ECO:0000256" key="5">
    <source>
        <dbReference type="SAM" id="MobiDB-lite"/>
    </source>
</evidence>
<dbReference type="PROSITE" id="PS00518">
    <property type="entry name" value="ZF_RING_1"/>
    <property type="match status" value="1"/>
</dbReference>
<keyword evidence="8" id="KW-1185">Reference proteome</keyword>
<gene>
    <name evidence="7" type="ORF">A0H81_06275</name>
</gene>
<dbReference type="Proteomes" id="UP000092993">
    <property type="component" value="Unassembled WGS sequence"/>
</dbReference>
<protein>
    <recommendedName>
        <fullName evidence="6">Zinc finger C3HC4 RING-type domain-containing protein</fullName>
    </recommendedName>
</protein>
<dbReference type="Gene3D" id="3.30.40.10">
    <property type="entry name" value="Zinc/RING finger domain, C3HC4 (zinc finger)"/>
    <property type="match status" value="1"/>
</dbReference>
<evidence type="ECO:0000259" key="6">
    <source>
        <dbReference type="Pfam" id="PF00097"/>
    </source>
</evidence>
<dbReference type="SUPFAM" id="SSF57850">
    <property type="entry name" value="RING/U-box"/>
    <property type="match status" value="1"/>
</dbReference>
<keyword evidence="3" id="KW-0862">Zinc</keyword>
<feature type="coiled-coil region" evidence="4">
    <location>
        <begin position="198"/>
        <end position="260"/>
    </location>
</feature>
<evidence type="ECO:0000256" key="1">
    <source>
        <dbReference type="ARBA" id="ARBA00022723"/>
    </source>
</evidence>
<comment type="caution">
    <text evidence="7">The sequence shown here is derived from an EMBL/GenBank/DDBJ whole genome shotgun (WGS) entry which is preliminary data.</text>
</comment>
<feature type="region of interest" description="Disordered" evidence="5">
    <location>
        <begin position="49"/>
        <end position="68"/>
    </location>
</feature>
<feature type="domain" description="Zinc finger C3HC4 RING-type" evidence="6">
    <location>
        <begin position="5"/>
        <end position="35"/>
    </location>
</feature>
<proteinExistence type="predicted"/>
<evidence type="ECO:0000313" key="8">
    <source>
        <dbReference type="Proteomes" id="UP000092993"/>
    </source>
</evidence>
<accession>A0A1C7MBB7</accession>
<dbReference type="GO" id="GO:0008270">
    <property type="term" value="F:zinc ion binding"/>
    <property type="evidence" value="ECO:0007669"/>
    <property type="project" value="UniProtKB-KW"/>
</dbReference>
<dbReference type="AlphaFoldDB" id="A0A1C7MBB7"/>
<evidence type="ECO:0000256" key="3">
    <source>
        <dbReference type="ARBA" id="ARBA00022833"/>
    </source>
</evidence>
<feature type="compositionally biased region" description="Low complexity" evidence="5">
    <location>
        <begin position="273"/>
        <end position="282"/>
    </location>
</feature>
<evidence type="ECO:0000256" key="4">
    <source>
        <dbReference type="SAM" id="Coils"/>
    </source>
</evidence>